<feature type="compositionally biased region" description="Acidic residues" evidence="6">
    <location>
        <begin position="235"/>
        <end position="251"/>
    </location>
</feature>
<evidence type="ECO:0000256" key="6">
    <source>
        <dbReference type="SAM" id="MobiDB-lite"/>
    </source>
</evidence>
<sequence>MAQRRIDEQIFDEYEPTEEEKHFEFNIQKYNGPRNSRFEPHGEGRAKFFAGGRYEGQFRKGLLHGKGRLVLQDSHRYDGHWRKGMKHGMGRMYYPDCSRYEGEFRKDQRQGIGIYYYPNGARYDGNWFKNKRHGVGNYVFSRGDVTLKGTWIEGIARGPAEIVFEEYRFHGYWDVDKPRGPGSFTFDAKVMISGKYFVDEKEGCDARELVWQPFLIEKYDYSKLPLEPLPFPVDESDVSDISSSEDEDCDSEGSSNKELLTTFGVGHV</sequence>
<dbReference type="PANTHER" id="PTHR46511">
    <property type="entry name" value="MORN REPEAT-CONTAINING PROTEIN 3"/>
    <property type="match status" value="1"/>
</dbReference>
<keyword evidence="3" id="KW-0968">Cytoplasmic vesicle</keyword>
<protein>
    <recommendedName>
        <fullName evidence="4">MORN repeat-containing protein 3</fullName>
    </recommendedName>
</protein>
<dbReference type="VEuPathDB" id="VectorBase:AAEL010639"/>
<proteinExistence type="predicted"/>
<keyword evidence="2" id="KW-0677">Repeat</keyword>
<dbReference type="Pfam" id="PF02493">
    <property type="entry name" value="MORN"/>
    <property type="match status" value="4"/>
</dbReference>
<evidence type="ECO:0000313" key="7">
    <source>
        <dbReference type="EMBL" id="EAT37355.1"/>
    </source>
</evidence>
<name>Q16SB4_AEDAE</name>
<dbReference type="STRING" id="7159.Q16SB4"/>
<evidence type="ECO:0000256" key="2">
    <source>
        <dbReference type="ARBA" id="ARBA00022737"/>
    </source>
</evidence>
<dbReference type="HOGENOM" id="CLU_078611_0_0_1"/>
<dbReference type="SUPFAM" id="SSF82185">
    <property type="entry name" value="Histone H3 K4-specific methyltransferase SET7/9 N-terminal domain"/>
    <property type="match status" value="1"/>
</dbReference>
<accession>Q16SB4</accession>
<feature type="region of interest" description="Disordered" evidence="6">
    <location>
        <begin position="235"/>
        <end position="268"/>
    </location>
</feature>
<dbReference type="GO" id="GO:0001669">
    <property type="term" value="C:acrosomal vesicle"/>
    <property type="evidence" value="ECO:0007669"/>
    <property type="project" value="UniProtKB-SubCell"/>
</dbReference>
<evidence type="ECO:0000313" key="8">
    <source>
        <dbReference type="Proteomes" id="UP000682892"/>
    </source>
</evidence>
<comment type="function">
    <text evidence="5">Assembles a suppression complex (suppresome) by tethering SIRT1 and MDM2 to regulate composite modifications of p53/TP53. Confers both deacetylation-mediated functional inactivation, by SIRT1, and ubiquitination-dependent degradation, by MDM2, of p53/TP53, promoting a proliferative and cell survival behaviors. May play a role in the regulation of spermatogenesis.</text>
</comment>
<evidence type="ECO:0000256" key="1">
    <source>
        <dbReference type="ARBA" id="ARBA00004218"/>
    </source>
</evidence>
<organism evidence="7 8">
    <name type="scientific">Aedes aegypti</name>
    <name type="common">Yellowfever mosquito</name>
    <name type="synonym">Culex aegypti</name>
    <dbReference type="NCBI Taxonomy" id="7159"/>
    <lineage>
        <taxon>Eukaryota</taxon>
        <taxon>Metazoa</taxon>
        <taxon>Ecdysozoa</taxon>
        <taxon>Arthropoda</taxon>
        <taxon>Hexapoda</taxon>
        <taxon>Insecta</taxon>
        <taxon>Pterygota</taxon>
        <taxon>Neoptera</taxon>
        <taxon>Endopterygota</taxon>
        <taxon>Diptera</taxon>
        <taxon>Nematocera</taxon>
        <taxon>Culicoidea</taxon>
        <taxon>Culicidae</taxon>
        <taxon>Culicinae</taxon>
        <taxon>Aedini</taxon>
        <taxon>Aedes</taxon>
        <taxon>Stegomyia</taxon>
    </lineage>
</organism>
<dbReference type="Proteomes" id="UP000682892">
    <property type="component" value="Unassembled WGS sequence"/>
</dbReference>
<dbReference type="eggNOG" id="KOG0231">
    <property type="taxonomic scope" value="Eukaryota"/>
</dbReference>
<evidence type="ECO:0000256" key="4">
    <source>
        <dbReference type="ARBA" id="ARBA00039854"/>
    </source>
</evidence>
<dbReference type="OMA" id="GIWYFKN"/>
<reference evidence="7" key="2">
    <citation type="journal article" date="2007" name="Science">
        <title>Genome sequence of Aedes aegypti, a major arbovirus vector.</title>
        <authorList>
            <person name="Nene V."/>
            <person name="Wortman J.R."/>
            <person name="Lawson D."/>
            <person name="Haas B."/>
            <person name="Kodira C."/>
            <person name="Tu Z.J."/>
            <person name="Loftus B."/>
            <person name="Xi Z."/>
            <person name="Megy K."/>
            <person name="Grabherr M."/>
            <person name="Ren Q."/>
            <person name="Zdobnov E.M."/>
            <person name="Lobo N.F."/>
            <person name="Campbell K.S."/>
            <person name="Brown S.E."/>
            <person name="Bonaldo M.F."/>
            <person name="Zhu J."/>
            <person name="Sinkins S.P."/>
            <person name="Hogenkamp D.G."/>
            <person name="Amedeo P."/>
            <person name="Arensburger P."/>
            <person name="Atkinson P.W."/>
            <person name="Bidwell S."/>
            <person name="Biedler J."/>
            <person name="Birney E."/>
            <person name="Bruggner R.V."/>
            <person name="Costas J."/>
            <person name="Coy M.R."/>
            <person name="Crabtree J."/>
            <person name="Crawford M."/>
            <person name="Debruyn B."/>
            <person name="Decaprio D."/>
            <person name="Eiglmeier K."/>
            <person name="Eisenstadt E."/>
            <person name="El-Dorry H."/>
            <person name="Gelbart W.M."/>
            <person name="Gomes S.L."/>
            <person name="Hammond M."/>
            <person name="Hannick L.I."/>
            <person name="Hogan J.R."/>
            <person name="Holmes M.H."/>
            <person name="Jaffe D."/>
            <person name="Johnston J.S."/>
            <person name="Kennedy R.C."/>
            <person name="Koo H."/>
            <person name="Kravitz S."/>
            <person name="Kriventseva E.V."/>
            <person name="Kulp D."/>
            <person name="Labutti K."/>
            <person name="Lee E."/>
            <person name="Li S."/>
            <person name="Lovin D.D."/>
            <person name="Mao C."/>
            <person name="Mauceli E."/>
            <person name="Menck C.F."/>
            <person name="Miller J.R."/>
            <person name="Montgomery P."/>
            <person name="Mori A."/>
            <person name="Nascimento A.L."/>
            <person name="Naveira H.F."/>
            <person name="Nusbaum C."/>
            <person name="O'leary S."/>
            <person name="Orvis J."/>
            <person name="Pertea M."/>
            <person name="Quesneville H."/>
            <person name="Reidenbach K.R."/>
            <person name="Rogers Y.H."/>
            <person name="Roth C.W."/>
            <person name="Schneider J.R."/>
            <person name="Schatz M."/>
            <person name="Shumway M."/>
            <person name="Stanke M."/>
            <person name="Stinson E.O."/>
            <person name="Tubio J.M."/>
            <person name="Vanzee J.P."/>
            <person name="Verjovski-Almeida S."/>
            <person name="Werner D."/>
            <person name="White O."/>
            <person name="Wyder S."/>
            <person name="Zeng Q."/>
            <person name="Zhao Q."/>
            <person name="Zhao Y."/>
            <person name="Hill C.A."/>
            <person name="Raikhel A.S."/>
            <person name="Soares M.B."/>
            <person name="Knudson D.L."/>
            <person name="Lee N.H."/>
            <person name="Galagan J."/>
            <person name="Salzberg S.L."/>
            <person name="Paulsen I.T."/>
            <person name="Dimopoulos G."/>
            <person name="Collins F.H."/>
            <person name="Birren B."/>
            <person name="Fraser-Liggett C.M."/>
            <person name="Severson D.W."/>
        </authorList>
    </citation>
    <scope>NUCLEOTIDE SEQUENCE [LARGE SCALE GENOMIC DNA]</scope>
    <source>
        <strain evidence="7">Liverpool</strain>
    </source>
</reference>
<reference evidence="7" key="3">
    <citation type="submission" date="2012-09" db="EMBL/GenBank/DDBJ databases">
        <authorList>
            <consortium name="VectorBase"/>
        </authorList>
    </citation>
    <scope>NUCLEOTIDE SEQUENCE</scope>
    <source>
        <strain evidence="7">Liverpool</strain>
    </source>
</reference>
<dbReference type="InterPro" id="IPR052472">
    <property type="entry name" value="MORN3"/>
</dbReference>
<dbReference type="SMART" id="SM00698">
    <property type="entry name" value="MORN"/>
    <property type="match status" value="4"/>
</dbReference>
<dbReference type="PaxDb" id="7159-AAEL010639-PA"/>
<dbReference type="PhylomeDB" id="Q16SB4"/>
<evidence type="ECO:0000256" key="5">
    <source>
        <dbReference type="ARBA" id="ARBA00045851"/>
    </source>
</evidence>
<comment type="subcellular location">
    <subcellularLocation>
        <location evidence="1">Cytoplasmic vesicle</location>
        <location evidence="1">Secretory vesicle</location>
        <location evidence="1">Acrosome</location>
    </subcellularLocation>
</comment>
<reference evidence="7" key="1">
    <citation type="submission" date="2005-10" db="EMBL/GenBank/DDBJ databases">
        <authorList>
            <person name="Loftus B.J."/>
            <person name="Nene V.M."/>
            <person name="Hannick L.I."/>
            <person name="Bidwell S."/>
            <person name="Haas B."/>
            <person name="Amedeo P."/>
            <person name="Orvis J."/>
            <person name="Wortman J.R."/>
            <person name="White O.R."/>
            <person name="Salzberg S."/>
            <person name="Shumway M."/>
            <person name="Koo H."/>
            <person name="Zhao Y."/>
            <person name="Holmes M."/>
            <person name="Miller J."/>
            <person name="Schatz M."/>
            <person name="Pop M."/>
            <person name="Pai G."/>
            <person name="Utterback T."/>
            <person name="Rogers Y.-H."/>
            <person name="Kravitz S."/>
            <person name="Fraser C.M."/>
        </authorList>
    </citation>
    <scope>NUCLEOTIDE SEQUENCE</scope>
    <source>
        <strain evidence="7">Liverpool</strain>
    </source>
</reference>
<dbReference type="AlphaFoldDB" id="Q16SB4"/>
<dbReference type="EMBL" id="CH477677">
    <property type="protein sequence ID" value="EAT37355.1"/>
    <property type="molecule type" value="Genomic_DNA"/>
</dbReference>
<dbReference type="PANTHER" id="PTHR46511:SF1">
    <property type="entry name" value="MORN REPEAT-CONTAINING PROTEIN 3"/>
    <property type="match status" value="1"/>
</dbReference>
<evidence type="ECO:0000256" key="3">
    <source>
        <dbReference type="ARBA" id="ARBA00023329"/>
    </source>
</evidence>
<dbReference type="Gene3D" id="2.20.110.10">
    <property type="entry name" value="Histone H3 K4-specific methyltransferase SET7/9 N-terminal domain"/>
    <property type="match status" value="2"/>
</dbReference>
<dbReference type="InterPro" id="IPR003409">
    <property type="entry name" value="MORN"/>
</dbReference>
<gene>
    <name evidence="7" type="ORF">AaeL_AAEL010639</name>
</gene>